<evidence type="ECO:0000259" key="3">
    <source>
        <dbReference type="PROSITE" id="PS51371"/>
    </source>
</evidence>
<evidence type="ECO:0000313" key="5">
    <source>
        <dbReference type="Proteomes" id="UP001501138"/>
    </source>
</evidence>
<dbReference type="EMBL" id="BAAAPM010000009">
    <property type="protein sequence ID" value="GAA1738892.1"/>
    <property type="molecule type" value="Genomic_DNA"/>
</dbReference>
<sequence>MVARTVADCMTPAPTTVDASDTLRTAAQAMAAEDIGALVVGSGVQTVGIVTDRDLVVRGLAEGLDGDARVQDVTSGRLVAVGPGDPVEVAVQVMRDAAVRRVPVLDGDVVVGIVSIGDLAVERDPSSALADISDAPPNG</sequence>
<name>A0ABN2JTW3_9MICO</name>
<reference evidence="4 5" key="1">
    <citation type="journal article" date="2019" name="Int. J. Syst. Evol. Microbiol.">
        <title>The Global Catalogue of Microorganisms (GCM) 10K type strain sequencing project: providing services to taxonomists for standard genome sequencing and annotation.</title>
        <authorList>
            <consortium name="The Broad Institute Genomics Platform"/>
            <consortium name="The Broad Institute Genome Sequencing Center for Infectious Disease"/>
            <person name="Wu L."/>
            <person name="Ma J."/>
        </authorList>
    </citation>
    <scope>NUCLEOTIDE SEQUENCE [LARGE SCALE GENOMIC DNA]</scope>
    <source>
        <strain evidence="4 5">JCM 15589</strain>
    </source>
</reference>
<dbReference type="InterPro" id="IPR046342">
    <property type="entry name" value="CBS_dom_sf"/>
</dbReference>
<dbReference type="SMART" id="SM00116">
    <property type="entry name" value="CBS"/>
    <property type="match status" value="2"/>
</dbReference>
<dbReference type="Proteomes" id="UP001501138">
    <property type="component" value="Unassembled WGS sequence"/>
</dbReference>
<keyword evidence="5" id="KW-1185">Reference proteome</keyword>
<dbReference type="Gene3D" id="3.10.580.10">
    <property type="entry name" value="CBS-domain"/>
    <property type="match status" value="1"/>
</dbReference>
<organism evidence="4 5">
    <name type="scientific">Isoptericola hypogeus</name>
    <dbReference type="NCBI Taxonomy" id="300179"/>
    <lineage>
        <taxon>Bacteria</taxon>
        <taxon>Bacillati</taxon>
        <taxon>Actinomycetota</taxon>
        <taxon>Actinomycetes</taxon>
        <taxon>Micrococcales</taxon>
        <taxon>Promicromonosporaceae</taxon>
        <taxon>Isoptericola</taxon>
    </lineage>
</organism>
<evidence type="ECO:0000313" key="4">
    <source>
        <dbReference type="EMBL" id="GAA1738892.1"/>
    </source>
</evidence>
<proteinExistence type="predicted"/>
<dbReference type="InterPro" id="IPR051257">
    <property type="entry name" value="Diverse_CBS-Domain"/>
</dbReference>
<accession>A0ABN2JTW3</accession>
<keyword evidence="1 2" id="KW-0129">CBS domain</keyword>
<feature type="domain" description="CBS" evidence="3">
    <location>
        <begin position="10"/>
        <end position="66"/>
    </location>
</feature>
<dbReference type="RefSeq" id="WP_344250370.1">
    <property type="nucleotide sequence ID" value="NZ_BAAAPM010000009.1"/>
</dbReference>
<feature type="domain" description="CBS" evidence="3">
    <location>
        <begin position="73"/>
        <end position="132"/>
    </location>
</feature>
<dbReference type="Pfam" id="PF00571">
    <property type="entry name" value="CBS"/>
    <property type="match status" value="2"/>
</dbReference>
<dbReference type="PANTHER" id="PTHR43080:SF2">
    <property type="entry name" value="CBS DOMAIN-CONTAINING PROTEIN"/>
    <property type="match status" value="1"/>
</dbReference>
<dbReference type="SUPFAM" id="SSF54631">
    <property type="entry name" value="CBS-domain pair"/>
    <property type="match status" value="1"/>
</dbReference>
<comment type="caution">
    <text evidence="4">The sequence shown here is derived from an EMBL/GenBank/DDBJ whole genome shotgun (WGS) entry which is preliminary data.</text>
</comment>
<dbReference type="PANTHER" id="PTHR43080">
    <property type="entry name" value="CBS DOMAIN-CONTAINING PROTEIN CBSX3, MITOCHONDRIAL"/>
    <property type="match status" value="1"/>
</dbReference>
<protein>
    <submittedName>
        <fullName evidence="4">CBS domain-containing protein</fullName>
    </submittedName>
</protein>
<dbReference type="PROSITE" id="PS51371">
    <property type="entry name" value="CBS"/>
    <property type="match status" value="2"/>
</dbReference>
<gene>
    <name evidence="4" type="ORF">GCM10009809_37740</name>
</gene>
<dbReference type="InterPro" id="IPR000644">
    <property type="entry name" value="CBS_dom"/>
</dbReference>
<evidence type="ECO:0000256" key="1">
    <source>
        <dbReference type="ARBA" id="ARBA00023122"/>
    </source>
</evidence>
<evidence type="ECO:0000256" key="2">
    <source>
        <dbReference type="PROSITE-ProRule" id="PRU00703"/>
    </source>
</evidence>